<proteinExistence type="predicted"/>
<dbReference type="AlphaFoldDB" id="A0A1H8LRM8"/>
<feature type="signal peptide" evidence="1">
    <location>
        <begin position="1"/>
        <end position="36"/>
    </location>
</feature>
<dbReference type="RefSeq" id="WP_011504660.1">
    <property type="nucleotide sequence ID" value="NZ_FODT01000001.1"/>
</dbReference>
<evidence type="ECO:0000256" key="1">
    <source>
        <dbReference type="SAM" id="SignalP"/>
    </source>
</evidence>
<keyword evidence="3" id="KW-1185">Reference proteome</keyword>
<accession>A0A1H8LRM8</accession>
<evidence type="ECO:0008006" key="4">
    <source>
        <dbReference type="Google" id="ProtNLM"/>
    </source>
</evidence>
<evidence type="ECO:0000313" key="2">
    <source>
        <dbReference type="EMBL" id="SEO07797.1"/>
    </source>
</evidence>
<dbReference type="Pfam" id="PF12071">
    <property type="entry name" value="DUF3551"/>
    <property type="match status" value="1"/>
</dbReference>
<dbReference type="Proteomes" id="UP000199615">
    <property type="component" value="Unassembled WGS sequence"/>
</dbReference>
<evidence type="ECO:0000313" key="3">
    <source>
        <dbReference type="Proteomes" id="UP000199615"/>
    </source>
</evidence>
<protein>
    <recommendedName>
        <fullName evidence="4">DUF3551 domain-containing protein</fullName>
    </recommendedName>
</protein>
<name>A0A1H8LRM8_9BRAD</name>
<sequence>MQHSLKGLIWRRSATVLAATSAVVAGFLAAGTPAEARDYPYCLTSPGYGYPGDCSYASYNQCRAAASGRLADCNVNPRVSFREPRRRDYRTYGDRW</sequence>
<keyword evidence="1" id="KW-0732">Signal</keyword>
<feature type="chain" id="PRO_5011519971" description="DUF3551 domain-containing protein" evidence="1">
    <location>
        <begin position="37"/>
        <end position="96"/>
    </location>
</feature>
<dbReference type="OrthoDB" id="8255753at2"/>
<gene>
    <name evidence="2" type="ORF">SAMN05444123_101193</name>
</gene>
<dbReference type="InterPro" id="IPR021937">
    <property type="entry name" value="DUF3551"/>
</dbReference>
<reference evidence="3" key="1">
    <citation type="submission" date="2016-10" db="EMBL/GenBank/DDBJ databases">
        <authorList>
            <person name="Varghese N."/>
            <person name="Submissions S."/>
        </authorList>
    </citation>
    <scope>NUCLEOTIDE SEQUENCE [LARGE SCALE GENOMIC DNA]</scope>
    <source>
        <strain evidence="3">DSM 123</strain>
    </source>
</reference>
<organism evidence="2 3">
    <name type="scientific">Rhodopseudomonas pseudopalustris</name>
    <dbReference type="NCBI Taxonomy" id="1513892"/>
    <lineage>
        <taxon>Bacteria</taxon>
        <taxon>Pseudomonadati</taxon>
        <taxon>Pseudomonadota</taxon>
        <taxon>Alphaproteobacteria</taxon>
        <taxon>Hyphomicrobiales</taxon>
        <taxon>Nitrobacteraceae</taxon>
        <taxon>Rhodopseudomonas</taxon>
    </lineage>
</organism>
<dbReference type="EMBL" id="FODT01000001">
    <property type="protein sequence ID" value="SEO07797.1"/>
    <property type="molecule type" value="Genomic_DNA"/>
</dbReference>